<evidence type="ECO:0000313" key="1">
    <source>
        <dbReference type="EMBL" id="VVV75234.1"/>
    </source>
</evidence>
<protein>
    <submittedName>
        <fullName evidence="1">Uncharacterized protein</fullName>
    </submittedName>
</protein>
<dbReference type="Gramene" id="NC12G0038730.1">
    <property type="protein sequence ID" value="NC12G0038730.1:cds"/>
    <property type="gene ID" value="NC12G0038730"/>
</dbReference>
<accession>A0A5K0YDR5</accession>
<reference evidence="1" key="1">
    <citation type="submission" date="2019-09" db="EMBL/GenBank/DDBJ databases">
        <authorList>
            <person name="Zhang L."/>
        </authorList>
    </citation>
    <scope>NUCLEOTIDE SEQUENCE</scope>
</reference>
<dbReference type="AlphaFoldDB" id="A0A5K0YDR5"/>
<organism evidence="1">
    <name type="scientific">Nymphaea colorata</name>
    <name type="common">pocket water lily</name>
    <dbReference type="NCBI Taxonomy" id="210225"/>
    <lineage>
        <taxon>Eukaryota</taxon>
        <taxon>Viridiplantae</taxon>
        <taxon>Streptophyta</taxon>
        <taxon>Embryophyta</taxon>
        <taxon>Tracheophyta</taxon>
        <taxon>Spermatophyta</taxon>
        <taxon>Magnoliopsida</taxon>
        <taxon>Nymphaeales</taxon>
        <taxon>Nymphaeaceae</taxon>
        <taxon>Nymphaea</taxon>
    </lineage>
</organism>
<name>A0A5K0YDR5_9MAGN</name>
<dbReference type="EMBL" id="LR721777">
    <property type="protein sequence ID" value="VVV75234.1"/>
    <property type="molecule type" value="Genomic_DNA"/>
</dbReference>
<sequence length="29" mass="2842">MGLGTGSGSGSDPACSPCWALFKSCNPNP</sequence>
<proteinExistence type="predicted"/>
<gene>
    <name evidence="1" type="ORF">NYM_LOCUS7694</name>
</gene>